<dbReference type="InterPro" id="IPR001789">
    <property type="entry name" value="Sig_transdc_resp-reg_receiver"/>
</dbReference>
<dbReference type="Pfam" id="PF00072">
    <property type="entry name" value="Response_reg"/>
    <property type="match status" value="1"/>
</dbReference>
<feature type="modified residue" description="4-aspartylphosphate" evidence="1">
    <location>
        <position position="56"/>
    </location>
</feature>
<dbReference type="InterPro" id="IPR011006">
    <property type="entry name" value="CheY-like_superfamily"/>
</dbReference>
<feature type="domain" description="Response regulatory" evidence="2">
    <location>
        <begin position="5"/>
        <end position="116"/>
    </location>
</feature>
<evidence type="ECO:0000259" key="3">
    <source>
        <dbReference type="PROSITE" id="PS50930"/>
    </source>
</evidence>
<dbReference type="PROSITE" id="PS50930">
    <property type="entry name" value="HTH_LYTTR"/>
    <property type="match status" value="1"/>
</dbReference>
<dbReference type="SMART" id="SM00448">
    <property type="entry name" value="REC"/>
    <property type="match status" value="1"/>
</dbReference>
<dbReference type="InterPro" id="IPR007492">
    <property type="entry name" value="LytTR_DNA-bd_dom"/>
</dbReference>
<keyword evidence="5" id="KW-1185">Reference proteome</keyword>
<feature type="domain" description="HTH LytTR-type" evidence="3">
    <location>
        <begin position="137"/>
        <end position="204"/>
    </location>
</feature>
<dbReference type="PROSITE" id="PS50110">
    <property type="entry name" value="RESPONSE_REGULATORY"/>
    <property type="match status" value="1"/>
</dbReference>
<dbReference type="Proteomes" id="UP001216139">
    <property type="component" value="Chromosome"/>
</dbReference>
<dbReference type="Gene3D" id="2.40.50.1020">
    <property type="entry name" value="LytTr DNA-binding domain"/>
    <property type="match status" value="1"/>
</dbReference>
<gene>
    <name evidence="4" type="ORF">PQO05_09720</name>
</gene>
<protein>
    <submittedName>
        <fullName evidence="4">LytTR family DNA-binding domain-containing protein</fullName>
    </submittedName>
</protein>
<dbReference type="SMART" id="SM00850">
    <property type="entry name" value="LytTR"/>
    <property type="match status" value="1"/>
</dbReference>
<dbReference type="EMBL" id="CP117167">
    <property type="protein sequence ID" value="WCT14211.1"/>
    <property type="molecule type" value="Genomic_DNA"/>
</dbReference>
<reference evidence="4 5" key="1">
    <citation type="submission" date="2023-02" db="EMBL/GenBank/DDBJ databases">
        <title>Genome sequence of Mucilaginibacter jinjuensis strain KACC 16571.</title>
        <authorList>
            <person name="Kim S."/>
            <person name="Heo J."/>
            <person name="Kwon S.-W."/>
        </authorList>
    </citation>
    <scope>NUCLEOTIDE SEQUENCE [LARGE SCALE GENOMIC DNA]</scope>
    <source>
        <strain evidence="4 5">KACC 16571</strain>
    </source>
</reference>
<dbReference type="RefSeq" id="WP_273632543.1">
    <property type="nucleotide sequence ID" value="NZ_CP117167.1"/>
</dbReference>
<dbReference type="PANTHER" id="PTHR37299:SF1">
    <property type="entry name" value="STAGE 0 SPORULATION PROTEIN A HOMOLOG"/>
    <property type="match status" value="1"/>
</dbReference>
<evidence type="ECO:0000259" key="2">
    <source>
        <dbReference type="PROSITE" id="PS50110"/>
    </source>
</evidence>
<evidence type="ECO:0000313" key="5">
    <source>
        <dbReference type="Proteomes" id="UP001216139"/>
    </source>
</evidence>
<keyword evidence="1" id="KW-0597">Phosphoprotein</keyword>
<dbReference type="Gene3D" id="3.40.50.2300">
    <property type="match status" value="1"/>
</dbReference>
<proteinExistence type="predicted"/>
<name>A0ABY7TDV8_9SPHI</name>
<keyword evidence="4" id="KW-0238">DNA-binding</keyword>
<evidence type="ECO:0000256" key="1">
    <source>
        <dbReference type="PROSITE-ProRule" id="PRU00169"/>
    </source>
</evidence>
<dbReference type="PANTHER" id="PTHR37299">
    <property type="entry name" value="TRANSCRIPTIONAL REGULATOR-RELATED"/>
    <property type="match status" value="1"/>
</dbReference>
<dbReference type="InterPro" id="IPR046947">
    <property type="entry name" value="LytR-like"/>
</dbReference>
<organism evidence="4 5">
    <name type="scientific">Mucilaginibacter jinjuensis</name>
    <dbReference type="NCBI Taxonomy" id="1176721"/>
    <lineage>
        <taxon>Bacteria</taxon>
        <taxon>Pseudomonadati</taxon>
        <taxon>Bacteroidota</taxon>
        <taxon>Sphingobacteriia</taxon>
        <taxon>Sphingobacteriales</taxon>
        <taxon>Sphingobacteriaceae</taxon>
        <taxon>Mucilaginibacter</taxon>
    </lineage>
</organism>
<evidence type="ECO:0000313" key="4">
    <source>
        <dbReference type="EMBL" id="WCT14211.1"/>
    </source>
</evidence>
<dbReference type="GO" id="GO:0003677">
    <property type="term" value="F:DNA binding"/>
    <property type="evidence" value="ECO:0007669"/>
    <property type="project" value="UniProtKB-KW"/>
</dbReference>
<dbReference type="Pfam" id="PF04397">
    <property type="entry name" value="LytTR"/>
    <property type="match status" value="1"/>
</dbReference>
<dbReference type="SUPFAM" id="SSF52172">
    <property type="entry name" value="CheY-like"/>
    <property type="match status" value="1"/>
</dbReference>
<sequence>MQQYNCIIIEDEPLAAEILQDYIADIPFLTLKKTYGDALSALDDLRSNDVDLIFLDINLPKLKGLEFIQTLKNPPHIIITTAYHEYALQGYDLNIVDYLLKPIEFSRFLRAINKLKMLTSAKAAVSPVFIPSDTNYMFVNTGKKKVKIYFNDILYIESLKEYVRIFTPDKTVTTKFQLGQIEEQLPKADFLRIHRSFLVAKEKIDAFTSTTMEIGAKQLPIGRSYKELVMNILDRTVR</sequence>
<accession>A0ABY7TDV8</accession>